<dbReference type="InParanoid" id="A0A024G7W9"/>
<accession>A0A024G7W9</accession>
<name>A0A024G7W9_9STRA</name>
<proteinExistence type="predicted"/>
<dbReference type="AlphaFoldDB" id="A0A024G7W9"/>
<evidence type="ECO:0000313" key="3">
    <source>
        <dbReference type="EMBL" id="CCI42386.1"/>
    </source>
</evidence>
<dbReference type="EMBL" id="CAIX01000033">
    <property type="protein sequence ID" value="CCI42386.1"/>
    <property type="molecule type" value="Genomic_DNA"/>
</dbReference>
<keyword evidence="1" id="KW-0175">Coiled coil</keyword>
<protein>
    <submittedName>
        <fullName evidence="3">Uncharacterized protein</fullName>
    </submittedName>
</protein>
<reference evidence="3 4" key="1">
    <citation type="submission" date="2012-05" db="EMBL/GenBank/DDBJ databases">
        <title>Recombination and specialization in a pathogen metapopulation.</title>
        <authorList>
            <person name="Gardiner A."/>
            <person name="Kemen E."/>
            <person name="Schultz-Larsen T."/>
            <person name="MacLean D."/>
            <person name="Van Oosterhout C."/>
            <person name="Jones J.D.G."/>
        </authorList>
    </citation>
    <scope>NUCLEOTIDE SEQUENCE [LARGE SCALE GENOMIC DNA]</scope>
    <source>
        <strain evidence="3 4">Ac Nc2</strain>
    </source>
</reference>
<keyword evidence="4" id="KW-1185">Reference proteome</keyword>
<feature type="region of interest" description="Disordered" evidence="2">
    <location>
        <begin position="1"/>
        <end position="26"/>
    </location>
</feature>
<organism evidence="3 4">
    <name type="scientific">Albugo candida</name>
    <dbReference type="NCBI Taxonomy" id="65357"/>
    <lineage>
        <taxon>Eukaryota</taxon>
        <taxon>Sar</taxon>
        <taxon>Stramenopiles</taxon>
        <taxon>Oomycota</taxon>
        <taxon>Peronosporomycetes</taxon>
        <taxon>Albuginales</taxon>
        <taxon>Albuginaceae</taxon>
        <taxon>Albugo</taxon>
    </lineage>
</organism>
<evidence type="ECO:0000313" key="4">
    <source>
        <dbReference type="Proteomes" id="UP000053237"/>
    </source>
</evidence>
<gene>
    <name evidence="3" type="ORF">BN9_031700</name>
</gene>
<evidence type="ECO:0000256" key="1">
    <source>
        <dbReference type="SAM" id="Coils"/>
    </source>
</evidence>
<dbReference type="Proteomes" id="UP000053237">
    <property type="component" value="Unassembled WGS sequence"/>
</dbReference>
<sequence length="216" mass="24857">MRRVGGGYVPIQEQPHQRTRPANSATVSTELQRLRKENESLKREIGHLRASMAQSESAFARQNDALVELTEMNEILRMRLQQQATEVADQKDCINKLSSQLQTTLSELEERKINLIKVQTEYQNAARLLGDYHQQLQQVSANTTIVSKRLANQTDNETSSNFFKKLNKALRLENDELHRKVDELRATVEHLQRQIQKLQQLLVSKKQTINVGSRNS</sequence>
<comment type="caution">
    <text evidence="3">The sequence shown here is derived from an EMBL/GenBank/DDBJ whole genome shotgun (WGS) entry which is preliminary data.</text>
</comment>
<evidence type="ECO:0000256" key="2">
    <source>
        <dbReference type="SAM" id="MobiDB-lite"/>
    </source>
</evidence>
<feature type="coiled-coil region" evidence="1">
    <location>
        <begin position="167"/>
        <end position="208"/>
    </location>
</feature>